<evidence type="ECO:0000313" key="8">
    <source>
        <dbReference type="EMBL" id="OLF14695.1"/>
    </source>
</evidence>
<dbReference type="SUPFAM" id="SSF51197">
    <property type="entry name" value="Clavaminate synthase-like"/>
    <property type="match status" value="1"/>
</dbReference>
<dbReference type="InterPro" id="IPR003819">
    <property type="entry name" value="TauD/TfdA-like"/>
</dbReference>
<dbReference type="GO" id="GO:0016491">
    <property type="term" value="F:oxidoreductase activity"/>
    <property type="evidence" value="ECO:0007669"/>
    <property type="project" value="UniProtKB-KW"/>
</dbReference>
<feature type="binding site" evidence="5">
    <location>
        <position position="166"/>
    </location>
    <ligand>
        <name>2-oxoglutarate</name>
        <dbReference type="ChEBI" id="CHEBI:16810"/>
    </ligand>
</feature>
<dbReference type="OrthoDB" id="3872700at2"/>
<dbReference type="InterPro" id="IPR042098">
    <property type="entry name" value="TauD-like_sf"/>
</dbReference>
<feature type="domain" description="TauD/TfdA-like" evidence="7">
    <location>
        <begin position="110"/>
        <end position="290"/>
    </location>
</feature>
<comment type="similarity">
    <text evidence="1">Belongs to the clavaminate synthase family.</text>
</comment>
<dbReference type="InterPro" id="IPR014503">
    <property type="entry name" value="Clavaminate_syn-like"/>
</dbReference>
<evidence type="ECO:0000256" key="5">
    <source>
        <dbReference type="PIRSR" id="PIRSR019543-1"/>
    </source>
</evidence>
<comment type="caution">
    <text evidence="8">The sequence shown here is derived from an EMBL/GenBank/DDBJ whole genome shotgun (WGS) entry which is preliminary data.</text>
</comment>
<dbReference type="AlphaFoldDB" id="A0A1Q8CK04"/>
<dbReference type="GO" id="GO:0005506">
    <property type="term" value="F:iron ion binding"/>
    <property type="evidence" value="ECO:0007669"/>
    <property type="project" value="InterPro"/>
</dbReference>
<feature type="binding site" evidence="6">
    <location>
        <position position="140"/>
    </location>
    <ligand>
        <name>Fe cation</name>
        <dbReference type="ChEBI" id="CHEBI:24875"/>
    </ligand>
</feature>
<dbReference type="Pfam" id="PF02668">
    <property type="entry name" value="TauD"/>
    <property type="match status" value="1"/>
</dbReference>
<name>A0A1Q8CK04_9PSEU</name>
<organism evidence="8 9">
    <name type="scientific">Actinophytocola xanthii</name>
    <dbReference type="NCBI Taxonomy" id="1912961"/>
    <lineage>
        <taxon>Bacteria</taxon>
        <taxon>Bacillati</taxon>
        <taxon>Actinomycetota</taxon>
        <taxon>Actinomycetes</taxon>
        <taxon>Pseudonocardiales</taxon>
        <taxon>Pseudonocardiaceae</taxon>
    </lineage>
</organism>
<gene>
    <name evidence="8" type="ORF">BU204_25735</name>
</gene>
<protein>
    <recommendedName>
        <fullName evidence="7">TauD/TfdA-like domain-containing protein</fullName>
    </recommendedName>
</protein>
<proteinExistence type="inferred from homology"/>
<evidence type="ECO:0000256" key="1">
    <source>
        <dbReference type="ARBA" id="ARBA00008425"/>
    </source>
</evidence>
<evidence type="ECO:0000256" key="3">
    <source>
        <dbReference type="ARBA" id="ARBA00023002"/>
    </source>
</evidence>
<dbReference type="EMBL" id="MSIE01000050">
    <property type="protein sequence ID" value="OLF14695.1"/>
    <property type="molecule type" value="Genomic_DNA"/>
</dbReference>
<evidence type="ECO:0000256" key="2">
    <source>
        <dbReference type="ARBA" id="ARBA00022723"/>
    </source>
</evidence>
<feature type="binding site" evidence="5">
    <location>
        <position position="288"/>
    </location>
    <ligand>
        <name>2-oxoglutarate</name>
        <dbReference type="ChEBI" id="CHEBI:16810"/>
    </ligand>
</feature>
<evidence type="ECO:0000259" key="7">
    <source>
        <dbReference type="Pfam" id="PF02668"/>
    </source>
</evidence>
<reference evidence="8 9" key="1">
    <citation type="submission" date="2016-12" db="EMBL/GenBank/DDBJ databases">
        <title>The draft genome sequence of Actinophytocola sp. 11-183.</title>
        <authorList>
            <person name="Wang W."/>
            <person name="Yuan L."/>
        </authorList>
    </citation>
    <scope>NUCLEOTIDE SEQUENCE [LARGE SCALE GENOMIC DNA]</scope>
    <source>
        <strain evidence="8 9">11-183</strain>
    </source>
</reference>
<evidence type="ECO:0000256" key="4">
    <source>
        <dbReference type="ARBA" id="ARBA00023004"/>
    </source>
</evidence>
<dbReference type="RefSeq" id="WP_075128332.1">
    <property type="nucleotide sequence ID" value="NZ_MSIE01000050.1"/>
</dbReference>
<evidence type="ECO:0000256" key="6">
    <source>
        <dbReference type="PIRSR" id="PIRSR019543-2"/>
    </source>
</evidence>
<accession>A0A1Q8CK04</accession>
<evidence type="ECO:0000313" key="9">
    <source>
        <dbReference type="Proteomes" id="UP000185596"/>
    </source>
</evidence>
<feature type="binding site" evidence="6">
    <location>
        <position position="142"/>
    </location>
    <ligand>
        <name>Fe cation</name>
        <dbReference type="ChEBI" id="CHEBI:24875"/>
    </ligand>
</feature>
<feature type="binding site" evidence="6">
    <location>
        <position position="270"/>
    </location>
    <ligand>
        <name>Fe cation</name>
        <dbReference type="ChEBI" id="CHEBI:24875"/>
    </ligand>
</feature>
<sequence length="306" mass="33809">MDAADLWRAAGDRLGSTDFSRASADQLVSAAVPLVAELPAEVHRRVHEYRVRSAHSDVLLLRGLLPSVEFGPNPMASGAPLDTEQAQRGAMILLAVALLLGEPFNFRSLYDGQVVQHVVPVPRMENTQTSESSSGTLDWHVEDGFSPDRCDYFGLLCLRGAENAVTRYAAARDLRLPAEVRRVLAEPRFEMHADSAHVSPSVTKSVTPVLFGPDHALEICYDDHYLRPVDGDDEAKEALAELKEALDEAKAGHVLEPGDLIMLDNRRVVHARTPFRAAYDGHDRWLLRTMVCSSIARLHRHGSRII</sequence>
<dbReference type="PIRSF" id="PIRSF019543">
    <property type="entry name" value="Clavaminate_syn"/>
    <property type="match status" value="1"/>
</dbReference>
<dbReference type="Proteomes" id="UP000185596">
    <property type="component" value="Unassembled WGS sequence"/>
</dbReference>
<dbReference type="Gene3D" id="3.60.130.10">
    <property type="entry name" value="Clavaminate synthase-like"/>
    <property type="match status" value="1"/>
</dbReference>
<keyword evidence="2 6" id="KW-0479">Metal-binding</keyword>
<keyword evidence="9" id="KW-1185">Reference proteome</keyword>
<keyword evidence="4 6" id="KW-0408">Iron</keyword>
<dbReference type="STRING" id="1912961.BU204_25735"/>
<keyword evidence="3" id="KW-0560">Oxidoreductase</keyword>
<feature type="binding site" evidence="5">
    <location>
        <position position="284"/>
    </location>
    <ligand>
        <name>2-oxoglutarate</name>
        <dbReference type="ChEBI" id="CHEBI:16810"/>
    </ligand>
</feature>